<feature type="signal peptide" evidence="2">
    <location>
        <begin position="1"/>
        <end position="20"/>
    </location>
</feature>
<name>A0A9J6BCS5_POLVA</name>
<evidence type="ECO:0000256" key="2">
    <source>
        <dbReference type="SAM" id="SignalP"/>
    </source>
</evidence>
<accession>A0A9J6BCS5</accession>
<feature type="transmembrane region" description="Helical" evidence="1">
    <location>
        <begin position="106"/>
        <end position="126"/>
    </location>
</feature>
<evidence type="ECO:0000313" key="3">
    <source>
        <dbReference type="EMBL" id="KAG5667636.1"/>
    </source>
</evidence>
<feature type="chain" id="PRO_5039889551" description="Venom protein" evidence="2">
    <location>
        <begin position="21"/>
        <end position="132"/>
    </location>
</feature>
<dbReference type="EMBL" id="JADBJN010000004">
    <property type="protein sequence ID" value="KAG5667636.1"/>
    <property type="molecule type" value="Genomic_DNA"/>
</dbReference>
<dbReference type="AlphaFoldDB" id="A0A9J6BCS5"/>
<proteinExistence type="predicted"/>
<reference evidence="3" key="1">
    <citation type="submission" date="2021-03" db="EMBL/GenBank/DDBJ databases">
        <title>Chromosome level genome of the anhydrobiotic midge Polypedilum vanderplanki.</title>
        <authorList>
            <person name="Yoshida Y."/>
            <person name="Kikawada T."/>
            <person name="Gusev O."/>
        </authorList>
    </citation>
    <scope>NUCLEOTIDE SEQUENCE</scope>
    <source>
        <strain evidence="3">NIAS01</strain>
        <tissue evidence="3">Whole body or cell culture</tissue>
    </source>
</reference>
<evidence type="ECO:0008006" key="5">
    <source>
        <dbReference type="Google" id="ProtNLM"/>
    </source>
</evidence>
<keyword evidence="1" id="KW-0812">Transmembrane</keyword>
<keyword evidence="1" id="KW-0472">Membrane</keyword>
<gene>
    <name evidence="3" type="ORF">PVAND_015610</name>
</gene>
<evidence type="ECO:0000313" key="4">
    <source>
        <dbReference type="Proteomes" id="UP001107558"/>
    </source>
</evidence>
<keyword evidence="4" id="KW-1185">Reference proteome</keyword>
<protein>
    <recommendedName>
        <fullName evidence="5">Venom protein</fullName>
    </recommendedName>
</protein>
<sequence>MNSKIILIAFITCILAYSSANLITDVIQDAANEAFYTALEADLMKNYEDEDKARVKCVMNMARSRRLADKIVNWKIFTSEGRRLSEEVSDEIASYRAICFFKSPQGILVLFGVFIIFICCLIVYCCGCRINK</sequence>
<keyword evidence="1" id="KW-1133">Transmembrane helix</keyword>
<evidence type="ECO:0000256" key="1">
    <source>
        <dbReference type="SAM" id="Phobius"/>
    </source>
</evidence>
<dbReference type="Proteomes" id="UP001107558">
    <property type="component" value="Chromosome 4"/>
</dbReference>
<comment type="caution">
    <text evidence="3">The sequence shown here is derived from an EMBL/GenBank/DDBJ whole genome shotgun (WGS) entry which is preliminary data.</text>
</comment>
<organism evidence="3 4">
    <name type="scientific">Polypedilum vanderplanki</name>
    <name type="common">Sleeping chironomid midge</name>
    <dbReference type="NCBI Taxonomy" id="319348"/>
    <lineage>
        <taxon>Eukaryota</taxon>
        <taxon>Metazoa</taxon>
        <taxon>Ecdysozoa</taxon>
        <taxon>Arthropoda</taxon>
        <taxon>Hexapoda</taxon>
        <taxon>Insecta</taxon>
        <taxon>Pterygota</taxon>
        <taxon>Neoptera</taxon>
        <taxon>Endopterygota</taxon>
        <taxon>Diptera</taxon>
        <taxon>Nematocera</taxon>
        <taxon>Chironomoidea</taxon>
        <taxon>Chironomidae</taxon>
        <taxon>Chironominae</taxon>
        <taxon>Polypedilum</taxon>
        <taxon>Polypedilum</taxon>
    </lineage>
</organism>
<keyword evidence="2" id="KW-0732">Signal</keyword>